<dbReference type="CDD" id="cd00683">
    <property type="entry name" value="Trans_IPPS_HH"/>
    <property type="match status" value="1"/>
</dbReference>
<feature type="region of interest" description="Disordered" evidence="1">
    <location>
        <begin position="1"/>
        <end position="66"/>
    </location>
</feature>
<organism evidence="2 3">
    <name type="scientific">Paracidovorax citrulli (strain AAC00-1)</name>
    <name type="common">Acidovorax citrulli</name>
    <dbReference type="NCBI Taxonomy" id="397945"/>
    <lineage>
        <taxon>Bacteria</taxon>
        <taxon>Pseudomonadati</taxon>
        <taxon>Pseudomonadota</taxon>
        <taxon>Betaproteobacteria</taxon>
        <taxon>Burkholderiales</taxon>
        <taxon>Comamonadaceae</taxon>
        <taxon>Paracidovorax</taxon>
    </lineage>
</organism>
<dbReference type="AlphaFoldDB" id="A1TM66"/>
<dbReference type="SFLD" id="SFLDG01018">
    <property type="entry name" value="Squalene/Phytoene_Synthase_Lik"/>
    <property type="match status" value="1"/>
</dbReference>
<accession>A1TM66</accession>
<reference evidence="2 3" key="1">
    <citation type="submission" date="2006-12" db="EMBL/GenBank/DDBJ databases">
        <title>Complete sequence of Acidovorax avenae subsp. citrulli AAC00-1.</title>
        <authorList>
            <consortium name="US DOE Joint Genome Institute"/>
            <person name="Copeland A."/>
            <person name="Lucas S."/>
            <person name="Lapidus A."/>
            <person name="Barry K."/>
            <person name="Detter J.C."/>
            <person name="Glavina del Rio T."/>
            <person name="Dalin E."/>
            <person name="Tice H."/>
            <person name="Pitluck S."/>
            <person name="Kiss H."/>
            <person name="Brettin T."/>
            <person name="Bruce D."/>
            <person name="Han C."/>
            <person name="Tapia R."/>
            <person name="Gilna P."/>
            <person name="Schmutz J."/>
            <person name="Larimer F."/>
            <person name="Land M."/>
            <person name="Hauser L."/>
            <person name="Kyrpides N."/>
            <person name="Kim E."/>
            <person name="Stahl D."/>
            <person name="Richardson P."/>
        </authorList>
    </citation>
    <scope>NUCLEOTIDE SEQUENCE [LARGE SCALE GENOMIC DNA]</scope>
    <source>
        <strain evidence="2 3">AAC00-1</strain>
    </source>
</reference>
<feature type="compositionally biased region" description="Pro residues" evidence="1">
    <location>
        <begin position="31"/>
        <end position="43"/>
    </location>
</feature>
<gene>
    <name evidence="2" type="ordered locus">Aave_1463</name>
</gene>
<name>A1TM66_PARC0</name>
<dbReference type="HOGENOM" id="CLU_037269_0_1_4"/>
<dbReference type="Pfam" id="PF00494">
    <property type="entry name" value="SQS_PSY"/>
    <property type="match status" value="1"/>
</dbReference>
<dbReference type="KEGG" id="aav:Aave_1463"/>
<dbReference type="InterPro" id="IPR044843">
    <property type="entry name" value="Trans_IPPS_bact-type"/>
</dbReference>
<dbReference type="STRING" id="397945.Aave_1463"/>
<dbReference type="EMBL" id="CP000512">
    <property type="protein sequence ID" value="ABM32054.1"/>
    <property type="molecule type" value="Genomic_DNA"/>
</dbReference>
<evidence type="ECO:0000313" key="2">
    <source>
        <dbReference type="EMBL" id="ABM32054.1"/>
    </source>
</evidence>
<evidence type="ECO:0000313" key="3">
    <source>
        <dbReference type="Proteomes" id="UP000002596"/>
    </source>
</evidence>
<feature type="compositionally biased region" description="Polar residues" evidence="1">
    <location>
        <begin position="1"/>
        <end position="17"/>
    </location>
</feature>
<dbReference type="InterPro" id="IPR017827">
    <property type="entry name" value="HSQ_synthase_HpnC"/>
</dbReference>
<dbReference type="NCBIfam" id="TIGR03464">
    <property type="entry name" value="HpnC"/>
    <property type="match status" value="1"/>
</dbReference>
<dbReference type="SUPFAM" id="SSF48576">
    <property type="entry name" value="Terpenoid synthases"/>
    <property type="match status" value="1"/>
</dbReference>
<dbReference type="GO" id="GO:0051996">
    <property type="term" value="F:squalene synthase [NAD(P)H] activity"/>
    <property type="evidence" value="ECO:0007669"/>
    <property type="project" value="InterPro"/>
</dbReference>
<dbReference type="InterPro" id="IPR033904">
    <property type="entry name" value="Trans_IPPS_HH"/>
</dbReference>
<proteinExistence type="predicted"/>
<dbReference type="GO" id="GO:0016114">
    <property type="term" value="P:terpenoid biosynthetic process"/>
    <property type="evidence" value="ECO:0007669"/>
    <property type="project" value="UniProtKB-ARBA"/>
</dbReference>
<dbReference type="PANTHER" id="PTHR31480">
    <property type="entry name" value="BIFUNCTIONAL LYCOPENE CYCLASE/PHYTOENE SYNTHASE"/>
    <property type="match status" value="1"/>
</dbReference>
<dbReference type="eggNOG" id="COG1562">
    <property type="taxonomic scope" value="Bacteria"/>
</dbReference>
<dbReference type="SFLD" id="SFLDG01212">
    <property type="entry name" value="Phytoene_synthase_like"/>
    <property type="match status" value="1"/>
</dbReference>
<protein>
    <submittedName>
        <fullName evidence="2">Squalene/phytoene synthase</fullName>
    </submittedName>
</protein>
<dbReference type="InterPro" id="IPR002060">
    <property type="entry name" value="Squ/phyt_synthse"/>
</dbReference>
<dbReference type="InterPro" id="IPR008949">
    <property type="entry name" value="Isoprenoid_synthase_dom_sf"/>
</dbReference>
<sequence>MKASAASSDNRRVTTPHSTRRDADIPEAAAPEPPAAPNLPATPPATRVPEGFQPAASSRPPEGDAEWRAQPVTHYENFPVASWLCPPALREPIAAIYGFARTADDIADEGDDTPAERLEVLAEYTTELHRIAAGHPPGARWAAVFGPLQRAIRAHALPVPLLADLLSAFTQDIVRTSAGLTYAHRDELLDYCRRSANPVGRLLLHLYGIGDARALARSDAICTALQLINFWQDFSVDLPRGRHYLTDADLARFGIDRALLQRQPIDPRARALVADNAAWARALMEEGAPLVHQLPGRIGWELRLVVQGGLRILDKVEALRGDSLVRRPVLGGFDWLRMVARAVAM</sequence>
<dbReference type="Gene3D" id="1.10.600.10">
    <property type="entry name" value="Farnesyl Diphosphate Synthase"/>
    <property type="match status" value="1"/>
</dbReference>
<dbReference type="SFLD" id="SFLDS00005">
    <property type="entry name" value="Isoprenoid_Synthase_Type_I"/>
    <property type="match status" value="1"/>
</dbReference>
<evidence type="ECO:0000256" key="1">
    <source>
        <dbReference type="SAM" id="MobiDB-lite"/>
    </source>
</evidence>
<dbReference type="Proteomes" id="UP000002596">
    <property type="component" value="Chromosome"/>
</dbReference>
<dbReference type="GO" id="GO:0004311">
    <property type="term" value="F:geranylgeranyl diphosphate synthase activity"/>
    <property type="evidence" value="ECO:0007669"/>
    <property type="project" value="InterPro"/>
</dbReference>